<evidence type="ECO:0000256" key="2">
    <source>
        <dbReference type="ARBA" id="ARBA00022692"/>
    </source>
</evidence>
<feature type="transmembrane region" description="Helical" evidence="5">
    <location>
        <begin position="245"/>
        <end position="264"/>
    </location>
</feature>
<dbReference type="GO" id="GO:0022857">
    <property type="term" value="F:transmembrane transporter activity"/>
    <property type="evidence" value="ECO:0007669"/>
    <property type="project" value="InterPro"/>
</dbReference>
<dbReference type="RefSeq" id="XP_013165475.1">
    <property type="nucleotide sequence ID" value="XM_013310021.1"/>
</dbReference>
<dbReference type="GeneID" id="106116260"/>
<dbReference type="GO" id="GO:0016020">
    <property type="term" value="C:membrane"/>
    <property type="evidence" value="ECO:0007669"/>
    <property type="project" value="UniProtKB-SubCell"/>
</dbReference>
<keyword evidence="4 5" id="KW-0472">Membrane</keyword>
<dbReference type="InterPro" id="IPR050549">
    <property type="entry name" value="MFS_Trehalose_Transporter"/>
</dbReference>
<sequence>MFAVIIVATGIPILFLPESPYFLYNKGQEKDAIKVLKFLHGSEQLALQEIAEYTLSSKQEKVNKIAILKNPTVRKSLLISVIFSIGCQMVGYNAVSYYLQTILISTHTSIMPEIASVIIGVIQFVSSFLTMYTTDRFGRKIIMITSLIGMTIGLIGLGTFFKLKPHDNEPVHGFLNNLPLISLVIVVYCYNAGVGSLVWVTVTELFDGPARAFGVAVNLGVNTTFIFLTTKYFPMLINEVGPATTYWSFAVIPILMCLFIIFFLPETKGKSFGEIQEDIAKKKTKEEIE</sequence>
<evidence type="ECO:0000256" key="4">
    <source>
        <dbReference type="ARBA" id="ARBA00023136"/>
    </source>
</evidence>
<evidence type="ECO:0000259" key="6">
    <source>
        <dbReference type="PROSITE" id="PS50850"/>
    </source>
</evidence>
<feature type="transmembrane region" description="Helical" evidence="5">
    <location>
        <begin position="212"/>
        <end position="233"/>
    </location>
</feature>
<dbReference type="Pfam" id="PF00083">
    <property type="entry name" value="Sugar_tr"/>
    <property type="match status" value="1"/>
</dbReference>
<evidence type="ECO:0000256" key="5">
    <source>
        <dbReference type="SAM" id="Phobius"/>
    </source>
</evidence>
<dbReference type="PROSITE" id="PS50850">
    <property type="entry name" value="MFS"/>
    <property type="match status" value="1"/>
</dbReference>
<protein>
    <submittedName>
        <fullName evidence="7">Facilitated trehalose transporter Tret1-like</fullName>
    </submittedName>
</protein>
<dbReference type="SUPFAM" id="SSF103473">
    <property type="entry name" value="MFS general substrate transporter"/>
    <property type="match status" value="1"/>
</dbReference>
<dbReference type="AlphaFoldDB" id="A0AAJ6Z508"/>
<evidence type="ECO:0000256" key="1">
    <source>
        <dbReference type="ARBA" id="ARBA00004141"/>
    </source>
</evidence>
<accession>A0AAJ6Z508</accession>
<feature type="transmembrane region" description="Helical" evidence="5">
    <location>
        <begin position="181"/>
        <end position="200"/>
    </location>
</feature>
<dbReference type="Proteomes" id="UP000694872">
    <property type="component" value="Unplaced"/>
</dbReference>
<proteinExistence type="predicted"/>
<feature type="transmembrane region" description="Helical" evidence="5">
    <location>
        <begin position="110"/>
        <end position="129"/>
    </location>
</feature>
<dbReference type="PANTHER" id="PTHR48021">
    <property type="match status" value="1"/>
</dbReference>
<dbReference type="InterPro" id="IPR020846">
    <property type="entry name" value="MFS_dom"/>
</dbReference>
<dbReference type="Gene3D" id="1.20.1250.20">
    <property type="entry name" value="MFS general substrate transporter like domains"/>
    <property type="match status" value="1"/>
</dbReference>
<reference evidence="7" key="1">
    <citation type="submission" date="2025-08" db="UniProtKB">
        <authorList>
            <consortium name="RefSeq"/>
        </authorList>
    </citation>
    <scope>IDENTIFICATION</scope>
</reference>
<dbReference type="PANTHER" id="PTHR48021:SF47">
    <property type="entry name" value="GH17672P"/>
    <property type="match status" value="1"/>
</dbReference>
<organism evidence="7">
    <name type="scientific">Papilio xuthus</name>
    <name type="common">Asian swallowtail butterfly</name>
    <dbReference type="NCBI Taxonomy" id="66420"/>
    <lineage>
        <taxon>Eukaryota</taxon>
        <taxon>Metazoa</taxon>
        <taxon>Ecdysozoa</taxon>
        <taxon>Arthropoda</taxon>
        <taxon>Hexapoda</taxon>
        <taxon>Insecta</taxon>
        <taxon>Pterygota</taxon>
        <taxon>Neoptera</taxon>
        <taxon>Endopterygota</taxon>
        <taxon>Lepidoptera</taxon>
        <taxon>Glossata</taxon>
        <taxon>Ditrysia</taxon>
        <taxon>Papilionoidea</taxon>
        <taxon>Papilionidae</taxon>
        <taxon>Papilioninae</taxon>
        <taxon>Papilio</taxon>
    </lineage>
</organism>
<gene>
    <name evidence="7" type="primary">LOC106116260</name>
</gene>
<feature type="transmembrane region" description="Helical" evidence="5">
    <location>
        <begin position="77"/>
        <end position="98"/>
    </location>
</feature>
<name>A0AAJ6Z508_PAPXU</name>
<feature type="transmembrane region" description="Helical" evidence="5">
    <location>
        <begin position="141"/>
        <end position="161"/>
    </location>
</feature>
<comment type="subcellular location">
    <subcellularLocation>
        <location evidence="1">Membrane</location>
        <topology evidence="1">Multi-pass membrane protein</topology>
    </subcellularLocation>
</comment>
<evidence type="ECO:0000313" key="7">
    <source>
        <dbReference type="RefSeq" id="XP_013165475.1"/>
    </source>
</evidence>
<keyword evidence="2 5" id="KW-0812">Transmembrane</keyword>
<dbReference type="KEGG" id="pxu:106116260"/>
<dbReference type="InterPro" id="IPR005828">
    <property type="entry name" value="MFS_sugar_transport-like"/>
</dbReference>
<keyword evidence="3 5" id="KW-1133">Transmembrane helix</keyword>
<feature type="domain" description="Major facilitator superfamily (MFS) profile" evidence="6">
    <location>
        <begin position="1"/>
        <end position="268"/>
    </location>
</feature>
<evidence type="ECO:0000256" key="3">
    <source>
        <dbReference type="ARBA" id="ARBA00022989"/>
    </source>
</evidence>
<dbReference type="InterPro" id="IPR036259">
    <property type="entry name" value="MFS_trans_sf"/>
</dbReference>